<dbReference type="Proteomes" id="UP000831701">
    <property type="component" value="Chromosome 12"/>
</dbReference>
<gene>
    <name evidence="1" type="ORF">L3Q82_010323</name>
</gene>
<proteinExistence type="predicted"/>
<feature type="non-terminal residue" evidence="1">
    <location>
        <position position="863"/>
    </location>
</feature>
<evidence type="ECO:0000313" key="2">
    <source>
        <dbReference type="Proteomes" id="UP000831701"/>
    </source>
</evidence>
<accession>A0ACB8WEQ7</accession>
<keyword evidence="2" id="KW-1185">Reference proteome</keyword>
<comment type="caution">
    <text evidence="1">The sequence shown here is derived from an EMBL/GenBank/DDBJ whole genome shotgun (WGS) entry which is preliminary data.</text>
</comment>
<organism evidence="1 2">
    <name type="scientific">Scortum barcoo</name>
    <name type="common">barcoo grunter</name>
    <dbReference type="NCBI Taxonomy" id="214431"/>
    <lineage>
        <taxon>Eukaryota</taxon>
        <taxon>Metazoa</taxon>
        <taxon>Chordata</taxon>
        <taxon>Craniata</taxon>
        <taxon>Vertebrata</taxon>
        <taxon>Euteleostomi</taxon>
        <taxon>Actinopterygii</taxon>
        <taxon>Neopterygii</taxon>
        <taxon>Teleostei</taxon>
        <taxon>Neoteleostei</taxon>
        <taxon>Acanthomorphata</taxon>
        <taxon>Eupercaria</taxon>
        <taxon>Centrarchiformes</taxon>
        <taxon>Terapontoidei</taxon>
        <taxon>Terapontidae</taxon>
        <taxon>Scortum</taxon>
    </lineage>
</organism>
<name>A0ACB8WEQ7_9TELE</name>
<evidence type="ECO:0000313" key="1">
    <source>
        <dbReference type="EMBL" id="KAI3365228.1"/>
    </source>
</evidence>
<protein>
    <submittedName>
        <fullName evidence="1">Uncharacterized protein</fullName>
    </submittedName>
</protein>
<feature type="non-terminal residue" evidence="1">
    <location>
        <position position="1"/>
    </location>
</feature>
<dbReference type="EMBL" id="CM041542">
    <property type="protein sequence ID" value="KAI3365228.1"/>
    <property type="molecule type" value="Genomic_DNA"/>
</dbReference>
<sequence>RVESFLHKDVSFVVTGSQKGLKDQKCTDTKPGAKGSSEEGQHPIMQRVLSSDKQRPGTPRPVACGSRGKTLLEKAIRNNERLQRSSVLSNAQSWGVKILYVDGILLVKLAHQKDLIQTLAGVHICSAVNLRSQQMAPSSDVLLYLKQLTRERFTPVHKRPEKTYSKQQGSQVVKATALRSPYLKIEDSSRKYKPLHMQSMTFPTLWYSGHFSPFESPPPLFEKRTEQGEDKTREKKKIASSFQEKSPTPLSCNPSPFRPRKKDLSYCECCHLPFTNLEEHLQSDQHRAFVLDLSNYIVVDQLVAEMLPGFNPNPPQKSEETRPPTPLPFQDISELEPLTDAETEHAVQALQRQVSSFSAHISSPIKCPPSSGPGSPLPGGQIPILNPATPPADIQPFTANVDFKLPDLLPNASSPAMPVLDVEPQAHNSASQQPDTQHLSPCPDTPCPSPDPYSLLPVLSPQVPYSSYIMEPHCPYSDPPVLSPQQYIAEEAEEGLTCEIDTAEGALHSVPAVTTLTSVPILSSVALTNAAGVNGLNQESLSGFNGIICSTSGLECATLFSRRSRSLPRQCSTAPNHKKRCRSASPEHSRNKRMRITEKFGYTGSWTEQECNSAESRNDIMAKPENSLLFDKVSCQVMQSCHNPNVSPTCTVETLGLKQTFTMFCVPTLQNFIQTPNQILGHGNTCVADQSPCPRSSKAKTFNPPLQLPSDKSHSMFSSQDSQRSLSHSTSVCIESALIPDLATLSPSSSDSDWDCDLLLRLGPTPAAPLPPTEQGGELDKELLHRTCTWMHDTSYEMSRLHTALQPSAPATSLCQRGGNGPLCILQDCDADCGGSALTDYFIGHFKELEKPLLESCVEATGL</sequence>
<reference evidence="1" key="1">
    <citation type="submission" date="2022-04" db="EMBL/GenBank/DDBJ databases">
        <title>Jade perch genome.</title>
        <authorList>
            <person name="Chao B."/>
        </authorList>
    </citation>
    <scope>NUCLEOTIDE SEQUENCE</scope>
    <source>
        <strain evidence="1">CB-2022</strain>
    </source>
</reference>